<gene>
    <name evidence="1" type="ORF">SEMRO_3230_G345660.1</name>
</gene>
<dbReference type="Proteomes" id="UP001153069">
    <property type="component" value="Unassembled WGS sequence"/>
</dbReference>
<sequence length="147" mass="16516">MKSNSRGLVAKSLARGSQHSMYIDGRATVTGKRRQAPKLVGSDKEFLLSLNYPQLRETARYLGLLRDCEVDGKVERSRIEAVVIHDFFEDPVGYRVKKNVAGPPVLDADLLDDLSDASFNVMDAFDGDGWRNDDDAFLDKFNLDEFN</sequence>
<keyword evidence="2" id="KW-1185">Reference proteome</keyword>
<name>A0A9N8F437_9STRA</name>
<evidence type="ECO:0000313" key="1">
    <source>
        <dbReference type="EMBL" id="CAB9531091.1"/>
    </source>
</evidence>
<evidence type="ECO:0000313" key="2">
    <source>
        <dbReference type="Proteomes" id="UP001153069"/>
    </source>
</evidence>
<accession>A0A9N8F437</accession>
<dbReference type="EMBL" id="CAICTM010003228">
    <property type="protein sequence ID" value="CAB9531091.1"/>
    <property type="molecule type" value="Genomic_DNA"/>
</dbReference>
<protein>
    <submittedName>
        <fullName evidence="1">Uncharacterized protein</fullName>
    </submittedName>
</protein>
<dbReference type="AlphaFoldDB" id="A0A9N8F437"/>
<organism evidence="1 2">
    <name type="scientific">Seminavis robusta</name>
    <dbReference type="NCBI Taxonomy" id="568900"/>
    <lineage>
        <taxon>Eukaryota</taxon>
        <taxon>Sar</taxon>
        <taxon>Stramenopiles</taxon>
        <taxon>Ochrophyta</taxon>
        <taxon>Bacillariophyta</taxon>
        <taxon>Bacillariophyceae</taxon>
        <taxon>Bacillariophycidae</taxon>
        <taxon>Naviculales</taxon>
        <taxon>Naviculaceae</taxon>
        <taxon>Seminavis</taxon>
    </lineage>
</organism>
<comment type="caution">
    <text evidence="1">The sequence shown here is derived from an EMBL/GenBank/DDBJ whole genome shotgun (WGS) entry which is preliminary data.</text>
</comment>
<reference evidence="1" key="1">
    <citation type="submission" date="2020-06" db="EMBL/GenBank/DDBJ databases">
        <authorList>
            <consortium name="Plant Systems Biology data submission"/>
        </authorList>
    </citation>
    <scope>NUCLEOTIDE SEQUENCE</scope>
    <source>
        <strain evidence="1">D6</strain>
    </source>
</reference>
<proteinExistence type="predicted"/>